<evidence type="ECO:0000313" key="2">
    <source>
        <dbReference type="EMBL" id="CAG9827303.1"/>
    </source>
</evidence>
<proteinExistence type="predicted"/>
<reference evidence="2" key="1">
    <citation type="submission" date="2022-01" db="EMBL/GenBank/DDBJ databases">
        <authorList>
            <person name="King R."/>
        </authorList>
    </citation>
    <scope>NUCLEOTIDE SEQUENCE</scope>
</reference>
<evidence type="ECO:0000313" key="3">
    <source>
        <dbReference type="Proteomes" id="UP001153709"/>
    </source>
</evidence>
<dbReference type="AlphaFoldDB" id="A0A9N9SQF1"/>
<dbReference type="Proteomes" id="UP001153709">
    <property type="component" value="Chromosome 1"/>
</dbReference>
<name>A0A9N9SQF1_DIABA</name>
<accession>A0A9N9SQF1</accession>
<sequence length="73" mass="8708">MLVICYKSELKRMDLYGILKIRPWRTSLSNRMARNLGAGQDTQRIVKQKMMVMIVFLSFIYMNYDGFSSYWIS</sequence>
<keyword evidence="1" id="KW-1133">Transmembrane helix</keyword>
<gene>
    <name evidence="2" type="ORF">DIABBA_LOCUS1313</name>
</gene>
<organism evidence="2 3">
    <name type="scientific">Diabrotica balteata</name>
    <name type="common">Banded cucumber beetle</name>
    <dbReference type="NCBI Taxonomy" id="107213"/>
    <lineage>
        <taxon>Eukaryota</taxon>
        <taxon>Metazoa</taxon>
        <taxon>Ecdysozoa</taxon>
        <taxon>Arthropoda</taxon>
        <taxon>Hexapoda</taxon>
        <taxon>Insecta</taxon>
        <taxon>Pterygota</taxon>
        <taxon>Neoptera</taxon>
        <taxon>Endopterygota</taxon>
        <taxon>Coleoptera</taxon>
        <taxon>Polyphaga</taxon>
        <taxon>Cucujiformia</taxon>
        <taxon>Chrysomeloidea</taxon>
        <taxon>Chrysomelidae</taxon>
        <taxon>Galerucinae</taxon>
        <taxon>Diabroticina</taxon>
        <taxon>Diabroticites</taxon>
        <taxon>Diabrotica</taxon>
    </lineage>
</organism>
<protein>
    <submittedName>
        <fullName evidence="2">Uncharacterized protein</fullName>
    </submittedName>
</protein>
<dbReference type="EMBL" id="OU898276">
    <property type="protein sequence ID" value="CAG9827303.1"/>
    <property type="molecule type" value="Genomic_DNA"/>
</dbReference>
<keyword evidence="1" id="KW-0812">Transmembrane</keyword>
<evidence type="ECO:0000256" key="1">
    <source>
        <dbReference type="SAM" id="Phobius"/>
    </source>
</evidence>
<keyword evidence="3" id="KW-1185">Reference proteome</keyword>
<dbReference type="OrthoDB" id="338970at2759"/>
<keyword evidence="1" id="KW-0472">Membrane</keyword>
<feature type="transmembrane region" description="Helical" evidence="1">
    <location>
        <begin position="50"/>
        <end position="72"/>
    </location>
</feature>